<organism evidence="2 3">
    <name type="scientific">Jeotgalibacillus salarius</name>
    <dbReference type="NCBI Taxonomy" id="546023"/>
    <lineage>
        <taxon>Bacteria</taxon>
        <taxon>Bacillati</taxon>
        <taxon>Bacillota</taxon>
        <taxon>Bacilli</taxon>
        <taxon>Bacillales</taxon>
        <taxon>Caryophanaceae</taxon>
        <taxon>Jeotgalibacillus</taxon>
    </lineage>
</organism>
<accession>A0A4Y8LGW0</accession>
<comment type="caution">
    <text evidence="2">The sequence shown here is derived from an EMBL/GenBank/DDBJ whole genome shotgun (WGS) entry which is preliminary data.</text>
</comment>
<sequence>MKLKKSAKIGLAIISLSAAALITVNAMISIPSFDHEDASSYLEKEVAEVNRQGVVTDAFKVFGGNDEELYIWYSFEEFLVEKNDHGTSGSLAVKLFMENGKVIGHELPAEGELYTDSMKKLFPWHVRWRMPNGDVPSSIEREIDIQQSAIIAELEESEDD</sequence>
<dbReference type="OrthoDB" id="2453562at2"/>
<feature type="chain" id="PRO_5039113767" evidence="1">
    <location>
        <begin position="21"/>
        <end position="160"/>
    </location>
</feature>
<evidence type="ECO:0000313" key="3">
    <source>
        <dbReference type="Proteomes" id="UP000297776"/>
    </source>
</evidence>
<keyword evidence="1" id="KW-0732">Signal</keyword>
<dbReference type="RefSeq" id="WP_134380609.1">
    <property type="nucleotide sequence ID" value="NZ_SORX01000003.1"/>
</dbReference>
<dbReference type="Proteomes" id="UP000297776">
    <property type="component" value="Unassembled WGS sequence"/>
</dbReference>
<evidence type="ECO:0000313" key="2">
    <source>
        <dbReference type="EMBL" id="TFE02040.1"/>
    </source>
</evidence>
<dbReference type="AlphaFoldDB" id="A0A4Y8LGW0"/>
<keyword evidence="3" id="KW-1185">Reference proteome</keyword>
<dbReference type="EMBL" id="SORX01000003">
    <property type="protein sequence ID" value="TFE02040.1"/>
    <property type="molecule type" value="Genomic_DNA"/>
</dbReference>
<feature type="signal peptide" evidence="1">
    <location>
        <begin position="1"/>
        <end position="20"/>
    </location>
</feature>
<proteinExistence type="predicted"/>
<protein>
    <submittedName>
        <fullName evidence="2">Uncharacterized protein</fullName>
    </submittedName>
</protein>
<evidence type="ECO:0000256" key="1">
    <source>
        <dbReference type="SAM" id="SignalP"/>
    </source>
</evidence>
<reference evidence="2 3" key="1">
    <citation type="submission" date="2019-03" db="EMBL/GenBank/DDBJ databases">
        <authorList>
            <person name="Yang Y."/>
        </authorList>
    </citation>
    <scope>NUCLEOTIDE SEQUENCE [LARGE SCALE GENOMIC DNA]</scope>
    <source>
        <strain evidence="2 3">ASL-1</strain>
    </source>
</reference>
<gene>
    <name evidence="2" type="ORF">E2626_05550</name>
</gene>
<name>A0A4Y8LGW0_9BACL</name>